<protein>
    <recommendedName>
        <fullName evidence="3">Prolyl 4-hydroxylase alpha subunit Fe(2+) 2OG dioxygenase domain-containing protein</fullName>
    </recommendedName>
</protein>
<reference evidence="1 2" key="1">
    <citation type="submission" date="2014-04" db="EMBL/GenBank/DDBJ databases">
        <title>Draft genome sequence of Photobacterium halotolerans S2753: a solonamide, ngercheumicin and holomycin producer.</title>
        <authorList>
            <person name="Machado H.R."/>
            <person name="Gram L."/>
        </authorList>
    </citation>
    <scope>NUCLEOTIDE SEQUENCE [LARGE SCALE GENOMIC DNA]</scope>
    <source>
        <strain evidence="1 2">S2753</strain>
    </source>
</reference>
<comment type="caution">
    <text evidence="1">The sequence shown here is derived from an EMBL/GenBank/DDBJ whole genome shotgun (WGS) entry which is preliminary data.</text>
</comment>
<dbReference type="Proteomes" id="UP000027192">
    <property type="component" value="Unassembled WGS sequence"/>
</dbReference>
<organism evidence="1 2">
    <name type="scientific">Photobacterium galatheae</name>
    <dbReference type="NCBI Taxonomy" id="1654360"/>
    <lineage>
        <taxon>Bacteria</taxon>
        <taxon>Pseudomonadati</taxon>
        <taxon>Pseudomonadota</taxon>
        <taxon>Gammaproteobacteria</taxon>
        <taxon>Vibrionales</taxon>
        <taxon>Vibrionaceae</taxon>
        <taxon>Photobacterium</taxon>
    </lineage>
</organism>
<dbReference type="EMBL" id="JMIB01000027">
    <property type="protein sequence ID" value="KDM90925.1"/>
    <property type="molecule type" value="Genomic_DNA"/>
</dbReference>
<dbReference type="Gene3D" id="2.60.120.620">
    <property type="entry name" value="q2cbj1_9rhob like domain"/>
    <property type="match status" value="1"/>
</dbReference>
<sequence length="235" mass="26751">MKGGSSSTLPPHLILLLEAMTSQLHWYPDPEGIYKLIAEEFRPAEVLHSRFHKEKDHIQEAKHFNQLILESLNDQIMYALSQVLLSECFSEVSGQHDFVMKFADLWDGSEGCAWHSDAIEGGAFVVLIYLTDYDDWDDALGGQFEYGKVPYRDGDNCLIHYVDRADEIVSNGIVSPANGTMVVVNNHNHFMAHRCFQLTRPEEKRITITLGFDLKVKDDFQVQSKVLWPNHVAVS</sequence>
<accession>A0A066RKE6</accession>
<dbReference type="AlphaFoldDB" id="A0A066RKE6"/>
<name>A0A066RKE6_9GAMM</name>
<evidence type="ECO:0008006" key="3">
    <source>
        <dbReference type="Google" id="ProtNLM"/>
    </source>
</evidence>
<evidence type="ECO:0000313" key="2">
    <source>
        <dbReference type="Proteomes" id="UP000027192"/>
    </source>
</evidence>
<proteinExistence type="predicted"/>
<gene>
    <name evidence="1" type="ORF">EA58_14290</name>
</gene>
<evidence type="ECO:0000313" key="1">
    <source>
        <dbReference type="EMBL" id="KDM90925.1"/>
    </source>
</evidence>
<dbReference type="RefSeq" id="WP_036753850.1">
    <property type="nucleotide sequence ID" value="NZ_JAGSGC010000004.1"/>
</dbReference>
<keyword evidence="2" id="KW-1185">Reference proteome</keyword>